<dbReference type="AlphaFoldDB" id="A0A220MAZ8"/>
<feature type="chain" id="PRO_5039377545" evidence="1">
    <location>
        <begin position="23"/>
        <end position="147"/>
    </location>
</feature>
<dbReference type="RefSeq" id="WP_088906023.1">
    <property type="nucleotide sequence ID" value="NZ_CP018145.1"/>
</dbReference>
<reference evidence="2 3" key="1">
    <citation type="submission" date="2016-11" db="EMBL/GenBank/DDBJ databases">
        <authorList>
            <person name="Jaros S."/>
            <person name="Januszkiewicz K."/>
            <person name="Wedrychowicz H."/>
        </authorList>
    </citation>
    <scope>NUCLEOTIDE SEQUENCE [LARGE SCALE GENOMIC DNA]</scope>
    <source>
        <strain evidence="2 3">NF2</strain>
    </source>
</reference>
<accession>A0A220MAZ8</accession>
<evidence type="ECO:0000313" key="2">
    <source>
        <dbReference type="EMBL" id="ASJ52079.1"/>
    </source>
</evidence>
<protein>
    <submittedName>
        <fullName evidence="2">Uncharacterized protein</fullName>
    </submittedName>
</protein>
<dbReference type="EMBL" id="CP018145">
    <property type="protein sequence ID" value="ASJ52079.1"/>
    <property type="molecule type" value="Genomic_DNA"/>
</dbReference>
<proteinExistence type="predicted"/>
<gene>
    <name evidence="2" type="ORF">BP422_00050</name>
</gene>
<name>A0A220MAZ8_9BACL</name>
<dbReference type="Proteomes" id="UP000197781">
    <property type="component" value="Chromosome"/>
</dbReference>
<keyword evidence="1" id="KW-0732">Signal</keyword>
<feature type="signal peptide" evidence="1">
    <location>
        <begin position="1"/>
        <end position="22"/>
    </location>
</feature>
<evidence type="ECO:0000256" key="1">
    <source>
        <dbReference type="SAM" id="SignalP"/>
    </source>
</evidence>
<evidence type="ECO:0000313" key="3">
    <source>
        <dbReference type="Proteomes" id="UP000197781"/>
    </source>
</evidence>
<dbReference type="KEGG" id="bfm:BP422_00050"/>
<sequence length="147" mass="16899">MINKKAMSAMFLATMVATGVVSYTVPTAAAEAKISESTSHLNLYPAGVFPYTPTPEEEAQWGYRWAFLDKEQTLRKYVYKEHALMQYNQYGPDSDWKGSNKGVFAYKPTPEEDAQWGYRWAFIDKEGQVRKFVKKENADLIYKQIFG</sequence>
<organism evidence="2 3">
    <name type="scientific">Brevibacillus formosus</name>
    <dbReference type="NCBI Taxonomy" id="54913"/>
    <lineage>
        <taxon>Bacteria</taxon>
        <taxon>Bacillati</taxon>
        <taxon>Bacillota</taxon>
        <taxon>Bacilli</taxon>
        <taxon>Bacillales</taxon>
        <taxon>Paenibacillaceae</taxon>
        <taxon>Brevibacillus</taxon>
    </lineage>
</organism>